<evidence type="ECO:0000313" key="3">
    <source>
        <dbReference type="EMBL" id="RUO31635.1"/>
    </source>
</evidence>
<protein>
    <submittedName>
        <fullName evidence="3">Cellulose biosynthesis protein BcsG</fullName>
    </submittedName>
</protein>
<dbReference type="Pfam" id="PF11658">
    <property type="entry name" value="CBP_BcsG"/>
    <property type="match status" value="1"/>
</dbReference>
<dbReference type="Proteomes" id="UP000287410">
    <property type="component" value="Unassembled WGS sequence"/>
</dbReference>
<dbReference type="InterPro" id="IPR017744">
    <property type="entry name" value="BcsG"/>
</dbReference>
<organism evidence="3 4">
    <name type="scientific">Aliidiomarina sedimenti</name>
    <dbReference type="NCBI Taxonomy" id="1933879"/>
    <lineage>
        <taxon>Bacteria</taxon>
        <taxon>Pseudomonadati</taxon>
        <taxon>Pseudomonadota</taxon>
        <taxon>Gammaproteobacteria</taxon>
        <taxon>Alteromonadales</taxon>
        <taxon>Idiomarinaceae</taxon>
        <taxon>Aliidiomarina</taxon>
    </lineage>
</organism>
<comment type="caution">
    <text evidence="3">The sequence shown here is derived from an EMBL/GenBank/DDBJ whole genome shotgun (WGS) entry which is preliminary data.</text>
</comment>
<dbReference type="NCBIfam" id="TIGR03368">
    <property type="entry name" value="cellulose_yhjU"/>
    <property type="match status" value="1"/>
</dbReference>
<feature type="transmembrane region" description="Helical" evidence="2">
    <location>
        <begin position="12"/>
        <end position="32"/>
    </location>
</feature>
<reference evidence="3 4" key="1">
    <citation type="journal article" date="2018" name="Front. Microbiol.">
        <title>Genome-Based Analysis Reveals the Taxonomy and Diversity of the Family Idiomarinaceae.</title>
        <authorList>
            <person name="Liu Y."/>
            <person name="Lai Q."/>
            <person name="Shao Z."/>
        </authorList>
    </citation>
    <scope>NUCLEOTIDE SEQUENCE [LARGE SCALE GENOMIC DNA]</scope>
    <source>
        <strain evidence="3 4">GBSy1</strain>
    </source>
</reference>
<feature type="transmembrane region" description="Helical" evidence="2">
    <location>
        <begin position="111"/>
        <end position="130"/>
    </location>
</feature>
<keyword evidence="2" id="KW-1133">Transmembrane helix</keyword>
<feature type="transmembrane region" description="Helical" evidence="2">
    <location>
        <begin position="44"/>
        <end position="60"/>
    </location>
</feature>
<gene>
    <name evidence="3" type="primary">bcsG</name>
    <name evidence="3" type="ORF">CWE12_01145</name>
</gene>
<name>A0ABY0C190_9GAMM</name>
<proteinExistence type="predicted"/>
<keyword evidence="2" id="KW-0812">Transmembrane</keyword>
<accession>A0ABY0C190</accession>
<feature type="compositionally biased region" description="Polar residues" evidence="1">
    <location>
        <begin position="176"/>
        <end position="189"/>
    </location>
</feature>
<dbReference type="EMBL" id="PIPN01000001">
    <property type="protein sequence ID" value="RUO31635.1"/>
    <property type="molecule type" value="Genomic_DNA"/>
</dbReference>
<sequence>MTSHSPAAFRRELVDAGWPLLSIGGWSFYFLLKAVLAFTDNIELMLWENLALIAVLLVPIERKWLRYTRHVLMAVLAVAVLYQESFLPPFERLTAQWDFVSGFTFGYQLELLLRFVDAQVVAAMLVFAIIYWYLSKLLNLTTVSIVAILGVSLWGPNQSQVFVTASEQTEDDAGASEQNTGQSAGQSTGKNREKNQDETNTPDQALQQFYQQQQDLAWSDQVNAPEDGVDVLLLNICSLSWQDLEISGLSDHPVLTGSDLTFTNYYSGSSYSGPSTLRLMRGACGHEPHNGLFTEDSSCALGSMFADEQWDQQVVMNHHGDFDDYLDMVRQYGQLQEAAFYPLQDVPQTMLGFDQMPVYSDAHLLNQWQSERAGSGSGFTLYNSVSLHDGNQLFGFRGNSMASYRERAEQLLDDIQELYDRVEASGKPTIIVMVPEHGAGLQGDRFQVPGMREIPSPALTHVPVTVQFFGMPVEGDGVRFEPVTGPSAVASLVQQAVDQLNGEPQPLNLNELSRNLPTSKVISENDQAIMFEFQSEILIQTSAGNWVRYAR</sequence>
<dbReference type="RefSeq" id="WP_126787743.1">
    <property type="nucleotide sequence ID" value="NZ_PIPN01000001.1"/>
</dbReference>
<evidence type="ECO:0000256" key="1">
    <source>
        <dbReference type="SAM" id="MobiDB-lite"/>
    </source>
</evidence>
<evidence type="ECO:0000313" key="4">
    <source>
        <dbReference type="Proteomes" id="UP000287410"/>
    </source>
</evidence>
<dbReference type="Gene3D" id="3.40.720.10">
    <property type="entry name" value="Alkaline Phosphatase, subunit A"/>
    <property type="match status" value="1"/>
</dbReference>
<dbReference type="InterPro" id="IPR017850">
    <property type="entry name" value="Alkaline_phosphatase_core_sf"/>
</dbReference>
<evidence type="ECO:0000256" key="2">
    <source>
        <dbReference type="SAM" id="Phobius"/>
    </source>
</evidence>
<keyword evidence="2" id="KW-0472">Membrane</keyword>
<feature type="region of interest" description="Disordered" evidence="1">
    <location>
        <begin position="166"/>
        <end position="200"/>
    </location>
</feature>
<keyword evidence="4" id="KW-1185">Reference proteome</keyword>